<dbReference type="RefSeq" id="WP_130965371.1">
    <property type="nucleotide sequence ID" value="NZ_SIRT01000015.1"/>
</dbReference>
<accession>A0A4Q9FH12</accession>
<comment type="caution">
    <text evidence="1">The sequence shown here is derived from an EMBL/GenBank/DDBJ whole genome shotgun (WGS) entry which is preliminary data.</text>
</comment>
<name>A0A4Q9FH12_9FLAO</name>
<organism evidence="1 2">
    <name type="scientific">Hyunsoonleella flava</name>
    <dbReference type="NCBI Taxonomy" id="2527939"/>
    <lineage>
        <taxon>Bacteria</taxon>
        <taxon>Pseudomonadati</taxon>
        <taxon>Bacteroidota</taxon>
        <taxon>Flavobacteriia</taxon>
        <taxon>Flavobacteriales</taxon>
        <taxon>Flavobacteriaceae</taxon>
    </lineage>
</organism>
<dbReference type="Proteomes" id="UP000291142">
    <property type="component" value="Unassembled WGS sequence"/>
</dbReference>
<keyword evidence="2" id="KW-1185">Reference proteome</keyword>
<protein>
    <submittedName>
        <fullName evidence="1">Uncharacterized protein</fullName>
    </submittedName>
</protein>
<dbReference type="PROSITE" id="PS51257">
    <property type="entry name" value="PROKAR_LIPOPROTEIN"/>
    <property type="match status" value="1"/>
</dbReference>
<reference evidence="1 2" key="1">
    <citation type="submission" date="2019-02" db="EMBL/GenBank/DDBJ databases">
        <title>Hyunsoonleella sp., isolated from marine sediment.</title>
        <authorList>
            <person name="Liu B.-T."/>
        </authorList>
    </citation>
    <scope>NUCLEOTIDE SEQUENCE [LARGE SCALE GENOMIC DNA]</scope>
    <source>
        <strain evidence="1 2">T58</strain>
    </source>
</reference>
<sequence>MKSFLFLLVLTCFFISCDTSKKYERKWCFDPLKLTNNDLDYPASIYIENDSIKFNYYAFDYWHKFPLTIDDKLFFNNWKIPICRIEDTIRIGQIPYIKDEKDSVFNWWWSKPILKIDLPKIDTTYFQFHHSYKSQKNYIYFGKRIDNNKYNLQLNDRYANIQDLPAFLAFERASLGEELIPFHTTVLYMDFTTPMKYAEGIFHELKKVNQLKIQMISDILLKYNNEIGLYYEHEGLTKKLPYFYENEHYVPDILDLPSPPPPPPPYFPDFWNKNVTNKIIILKRDDLYFDEQIITKPQLKELVNKWVKNKNGIFSLYDLESSYGNFLEMTAIINSVYQNERNKLSKIKFNKSLSDLNQDEIVAIKEEIPMYHVWSYSIPHFSAIVKNNDSFFGIKTLVLDSVSKTK</sequence>
<evidence type="ECO:0000313" key="1">
    <source>
        <dbReference type="EMBL" id="TBN00236.1"/>
    </source>
</evidence>
<dbReference type="AlphaFoldDB" id="A0A4Q9FH12"/>
<proteinExistence type="predicted"/>
<dbReference type="EMBL" id="SIRT01000015">
    <property type="protein sequence ID" value="TBN00236.1"/>
    <property type="molecule type" value="Genomic_DNA"/>
</dbReference>
<dbReference type="OrthoDB" id="1421780at2"/>
<evidence type="ECO:0000313" key="2">
    <source>
        <dbReference type="Proteomes" id="UP000291142"/>
    </source>
</evidence>
<gene>
    <name evidence="1" type="ORF">EYD45_14970</name>
</gene>